<dbReference type="CDD" id="cd06571">
    <property type="entry name" value="Bac_DnaA_C"/>
    <property type="match status" value="1"/>
</dbReference>
<sequence>MDILQARGGEGRAREDRAGEDRAGEDRARAQLARQAAAFSLGVPVEAVQASGRGTAAAAQARQVAMYLAHIAFEMSLARVALAFGRDRSTVAYACHKVEDMRDDPAFDARMDDLETSLRAMPAPGRIVGMPARTGAPVAAGMSW</sequence>
<evidence type="ECO:0000256" key="1">
    <source>
        <dbReference type="SAM" id="MobiDB-lite"/>
    </source>
</evidence>
<dbReference type="Proteomes" id="UP001596024">
    <property type="component" value="Unassembled WGS sequence"/>
</dbReference>
<name>A0ABV9N973_9PROT</name>
<comment type="caution">
    <text evidence="3">The sequence shown here is derived from an EMBL/GenBank/DDBJ whole genome shotgun (WGS) entry which is preliminary data.</text>
</comment>
<dbReference type="SMART" id="SM00760">
    <property type="entry name" value="Bac_DnaA_C"/>
    <property type="match status" value="1"/>
</dbReference>
<accession>A0ABV9N973</accession>
<feature type="compositionally biased region" description="Basic and acidic residues" evidence="1">
    <location>
        <begin position="9"/>
        <end position="25"/>
    </location>
</feature>
<dbReference type="SUPFAM" id="SSF48295">
    <property type="entry name" value="TrpR-like"/>
    <property type="match status" value="1"/>
</dbReference>
<protein>
    <submittedName>
        <fullName evidence="3">Helix-turn-helix domain-containing protein</fullName>
    </submittedName>
</protein>
<proteinExistence type="predicted"/>
<evidence type="ECO:0000313" key="3">
    <source>
        <dbReference type="EMBL" id="MFC4724405.1"/>
    </source>
</evidence>
<dbReference type="Gene3D" id="1.10.1750.10">
    <property type="match status" value="1"/>
</dbReference>
<dbReference type="Pfam" id="PF08299">
    <property type="entry name" value="Bac_DnaA_C"/>
    <property type="match status" value="1"/>
</dbReference>
<feature type="region of interest" description="Disordered" evidence="1">
    <location>
        <begin position="1"/>
        <end position="25"/>
    </location>
</feature>
<reference evidence="4" key="1">
    <citation type="journal article" date="2019" name="Int. J. Syst. Evol. Microbiol.">
        <title>The Global Catalogue of Microorganisms (GCM) 10K type strain sequencing project: providing services to taxonomists for standard genome sequencing and annotation.</title>
        <authorList>
            <consortium name="The Broad Institute Genomics Platform"/>
            <consortium name="The Broad Institute Genome Sequencing Center for Infectious Disease"/>
            <person name="Wu L."/>
            <person name="Ma J."/>
        </authorList>
    </citation>
    <scope>NUCLEOTIDE SEQUENCE [LARGE SCALE GENOMIC DNA]</scope>
    <source>
        <strain evidence="4">CCUG 62981</strain>
    </source>
</reference>
<evidence type="ECO:0000259" key="2">
    <source>
        <dbReference type="SMART" id="SM00760"/>
    </source>
</evidence>
<feature type="domain" description="Chromosomal replication initiator DnaA C-terminal" evidence="2">
    <location>
        <begin position="29"/>
        <end position="98"/>
    </location>
</feature>
<dbReference type="EMBL" id="JBHSGQ010000001">
    <property type="protein sequence ID" value="MFC4724405.1"/>
    <property type="molecule type" value="Genomic_DNA"/>
</dbReference>
<evidence type="ECO:0000313" key="4">
    <source>
        <dbReference type="Proteomes" id="UP001596024"/>
    </source>
</evidence>
<dbReference type="InterPro" id="IPR010921">
    <property type="entry name" value="Trp_repressor/repl_initiator"/>
</dbReference>
<organism evidence="3 4">
    <name type="scientific">Glycocaulis abyssi</name>
    <dbReference type="NCBI Taxonomy" id="1433403"/>
    <lineage>
        <taxon>Bacteria</taxon>
        <taxon>Pseudomonadati</taxon>
        <taxon>Pseudomonadota</taxon>
        <taxon>Alphaproteobacteria</taxon>
        <taxon>Maricaulales</taxon>
        <taxon>Maricaulaceae</taxon>
        <taxon>Glycocaulis</taxon>
    </lineage>
</organism>
<dbReference type="RefSeq" id="WP_371392136.1">
    <property type="nucleotide sequence ID" value="NZ_CP163421.1"/>
</dbReference>
<keyword evidence="4" id="KW-1185">Reference proteome</keyword>
<gene>
    <name evidence="3" type="ORF">ACFPB0_03780</name>
</gene>
<dbReference type="InterPro" id="IPR013159">
    <property type="entry name" value="DnaA_C"/>
</dbReference>